<gene>
    <name evidence="2" type="ORF">V5O48_014952</name>
</gene>
<feature type="region of interest" description="Disordered" evidence="1">
    <location>
        <begin position="1"/>
        <end position="196"/>
    </location>
</feature>
<organism evidence="2 3">
    <name type="scientific">Marasmius crinis-equi</name>
    <dbReference type="NCBI Taxonomy" id="585013"/>
    <lineage>
        <taxon>Eukaryota</taxon>
        <taxon>Fungi</taxon>
        <taxon>Dikarya</taxon>
        <taxon>Basidiomycota</taxon>
        <taxon>Agaricomycotina</taxon>
        <taxon>Agaricomycetes</taxon>
        <taxon>Agaricomycetidae</taxon>
        <taxon>Agaricales</taxon>
        <taxon>Marasmiineae</taxon>
        <taxon>Marasmiaceae</taxon>
        <taxon>Marasmius</taxon>
    </lineage>
</organism>
<sequence length="281" mass="30315">ASAPQRAQTPSSPPPREVQGELSHPPASPPPENTQAAPDRPDVSPLPAWKTLTPIRPSSASHTRDSSPTADGTASPPDHIASPVPDRSDLRPTTPSPLPNCSPSPLPDSDCRTSKRKAVSSQQQQWPRPTKRGKRAGEEISEPSSGRKRKAEDQPHPNENESKKCRIDGASSGSTAVESHQAERADFPVLPTGSSKKASSYATQAMVLFQRHEVQVLKGWKSAVWDWYELEKQGDFGGKDCPKLSTKGRPDYAMPARFLRPGGCGGEITRASKVALKQSEL</sequence>
<reference evidence="2 3" key="1">
    <citation type="submission" date="2024-02" db="EMBL/GenBank/DDBJ databases">
        <title>A draft genome for the cacao thread blight pathogen Marasmius crinis-equi.</title>
        <authorList>
            <person name="Cohen S.P."/>
            <person name="Baruah I.K."/>
            <person name="Amoako-Attah I."/>
            <person name="Bukari Y."/>
            <person name="Meinhardt L.W."/>
            <person name="Bailey B.A."/>
        </authorList>
    </citation>
    <scope>NUCLEOTIDE SEQUENCE [LARGE SCALE GENOMIC DNA]</scope>
    <source>
        <strain evidence="2 3">GH-76</strain>
    </source>
</reference>
<feature type="compositionally biased region" description="Polar residues" evidence="1">
    <location>
        <begin position="1"/>
        <end position="10"/>
    </location>
</feature>
<name>A0ABR3EW68_9AGAR</name>
<feature type="compositionally biased region" description="Basic and acidic residues" evidence="1">
    <location>
        <begin position="150"/>
        <end position="167"/>
    </location>
</feature>
<proteinExistence type="predicted"/>
<dbReference type="Proteomes" id="UP001465976">
    <property type="component" value="Unassembled WGS sequence"/>
</dbReference>
<feature type="compositionally biased region" description="Pro residues" evidence="1">
    <location>
        <begin position="94"/>
        <end position="106"/>
    </location>
</feature>
<dbReference type="EMBL" id="JBAHYK010001693">
    <property type="protein sequence ID" value="KAL0567047.1"/>
    <property type="molecule type" value="Genomic_DNA"/>
</dbReference>
<comment type="caution">
    <text evidence="2">The sequence shown here is derived from an EMBL/GenBank/DDBJ whole genome shotgun (WGS) entry which is preliminary data.</text>
</comment>
<accession>A0ABR3EW68</accession>
<feature type="non-terminal residue" evidence="2">
    <location>
        <position position="1"/>
    </location>
</feature>
<keyword evidence="3" id="KW-1185">Reference proteome</keyword>
<protein>
    <submittedName>
        <fullName evidence="2">Uncharacterized protein</fullName>
    </submittedName>
</protein>
<evidence type="ECO:0000313" key="2">
    <source>
        <dbReference type="EMBL" id="KAL0567047.1"/>
    </source>
</evidence>
<evidence type="ECO:0000256" key="1">
    <source>
        <dbReference type="SAM" id="MobiDB-lite"/>
    </source>
</evidence>
<evidence type="ECO:0000313" key="3">
    <source>
        <dbReference type="Proteomes" id="UP001465976"/>
    </source>
</evidence>
<feature type="compositionally biased region" description="Polar residues" evidence="1">
    <location>
        <begin position="56"/>
        <end position="72"/>
    </location>
</feature>